<organism evidence="3 4">
    <name type="scientific">Natronococcus jeotgali DSM 18795</name>
    <dbReference type="NCBI Taxonomy" id="1227498"/>
    <lineage>
        <taxon>Archaea</taxon>
        <taxon>Methanobacteriati</taxon>
        <taxon>Methanobacteriota</taxon>
        <taxon>Stenosarchaea group</taxon>
        <taxon>Halobacteria</taxon>
        <taxon>Halobacteriales</taxon>
        <taxon>Natrialbaceae</taxon>
        <taxon>Natronococcus</taxon>
    </lineage>
</organism>
<dbReference type="EMBL" id="AOIA01000141">
    <property type="protein sequence ID" value="ELY54202.1"/>
    <property type="molecule type" value="Genomic_DNA"/>
</dbReference>
<gene>
    <name evidence="3" type="ORF">C492_16533</name>
</gene>
<evidence type="ECO:0000259" key="2">
    <source>
        <dbReference type="Pfam" id="PF21294"/>
    </source>
</evidence>
<protein>
    <recommendedName>
        <fullName evidence="2">Polysaccharide lyase 14 domain-containing protein</fullName>
    </recommendedName>
</protein>
<name>L9WXR3_9EURY</name>
<dbReference type="Pfam" id="PF21294">
    <property type="entry name" value="Polysacc_lyase_14"/>
    <property type="match status" value="1"/>
</dbReference>
<dbReference type="InterPro" id="IPR048958">
    <property type="entry name" value="Polysacc_lyase_14"/>
</dbReference>
<dbReference type="Gene3D" id="2.60.120.200">
    <property type="match status" value="1"/>
</dbReference>
<feature type="region of interest" description="Disordered" evidence="1">
    <location>
        <begin position="269"/>
        <end position="320"/>
    </location>
</feature>
<proteinExistence type="predicted"/>
<keyword evidence="4" id="KW-1185">Reference proteome</keyword>
<evidence type="ECO:0000256" key="1">
    <source>
        <dbReference type="SAM" id="MobiDB-lite"/>
    </source>
</evidence>
<dbReference type="PANTHER" id="PTHR40124">
    <property type="match status" value="1"/>
</dbReference>
<accession>L9WXR3</accession>
<reference evidence="3 4" key="1">
    <citation type="journal article" date="2014" name="PLoS Genet.">
        <title>Phylogenetically driven sequencing of extremely halophilic archaea reveals strategies for static and dynamic osmo-response.</title>
        <authorList>
            <person name="Becker E.A."/>
            <person name="Seitzer P.M."/>
            <person name="Tritt A."/>
            <person name="Larsen D."/>
            <person name="Krusor M."/>
            <person name="Yao A.I."/>
            <person name="Wu D."/>
            <person name="Madern D."/>
            <person name="Eisen J.A."/>
            <person name="Darling A.E."/>
            <person name="Facciotti M.T."/>
        </authorList>
    </citation>
    <scope>NUCLEOTIDE SEQUENCE [LARGE SCALE GENOMIC DNA]</scope>
    <source>
        <strain evidence="3 4">DSM 18795</strain>
    </source>
</reference>
<sequence length="436" mass="48752">MLLAVVGITVVYREYHDLEPRVELGDEGTPESEPEPQFEVIDLPEDGQGQTGHSNLCGVAIVPDRDLKALEVRLGGDRHDGAKVITAIHVYDDEETPLATKQTAGLDHGDWVAIEYDFSAGQEYRILLDGEGEQYVRYRAEASCPYEGDGLTVINGSYSPSDDSQTENYVYNIDRIRGSLAEGIDESEPDYRNIELSEVASDENASIADDPAGGMRPVASIDCQEGKPEHYSVETRWELEDLVGHEPDVVHFRYQIYFPTHFEFHQSMNHGGTKLPGPADHRGGGAAGGSHNPGEAWSARGYATTHGPNDATEDGSDIPLGKQVYDVTGASKDYGHMHSWKRGANKGEWVTIDERYEMGEPGEFDSRIAAWINARKAFDRDDYQFVDEDHGYKGVHEWRWHFYFGGRWGSPKEQSKYVRRFGVWTGDNCPELEDLE</sequence>
<evidence type="ECO:0000313" key="4">
    <source>
        <dbReference type="Proteomes" id="UP000011531"/>
    </source>
</evidence>
<comment type="caution">
    <text evidence="3">The sequence shown here is derived from an EMBL/GenBank/DDBJ whole genome shotgun (WGS) entry which is preliminary data.</text>
</comment>
<dbReference type="Proteomes" id="UP000011531">
    <property type="component" value="Unassembled WGS sequence"/>
</dbReference>
<evidence type="ECO:0000313" key="3">
    <source>
        <dbReference type="EMBL" id="ELY54202.1"/>
    </source>
</evidence>
<dbReference type="AlphaFoldDB" id="L9WXR3"/>
<dbReference type="PANTHER" id="PTHR40124:SF1">
    <property type="entry name" value="DISAGGREGATASE RELATED REPEAT PROTEIN"/>
    <property type="match status" value="1"/>
</dbReference>
<feature type="domain" description="Polysaccharide lyase 14" evidence="2">
    <location>
        <begin position="247"/>
        <end position="421"/>
    </location>
</feature>